<dbReference type="SUPFAM" id="SSF54637">
    <property type="entry name" value="Thioesterase/thiol ester dehydrase-isomerase"/>
    <property type="match status" value="1"/>
</dbReference>
<dbReference type="PANTHER" id="PTHR42993:SF1">
    <property type="entry name" value="MAOC-LIKE DEHYDRATASE DOMAIN-CONTAINING PROTEIN"/>
    <property type="match status" value="1"/>
</dbReference>
<protein>
    <submittedName>
        <fullName evidence="3">Acyl dehydratase</fullName>
    </submittedName>
</protein>
<dbReference type="Proteomes" id="UP000295087">
    <property type="component" value="Unassembled WGS sequence"/>
</dbReference>
<feature type="domain" description="MaoC-like" evidence="2">
    <location>
        <begin position="13"/>
        <end position="131"/>
    </location>
</feature>
<dbReference type="AlphaFoldDB" id="A0A4R6PJ60"/>
<dbReference type="InterPro" id="IPR039375">
    <property type="entry name" value="NodN-like"/>
</dbReference>
<evidence type="ECO:0000259" key="2">
    <source>
        <dbReference type="Pfam" id="PF01575"/>
    </source>
</evidence>
<reference evidence="3 4" key="1">
    <citation type="submission" date="2019-03" db="EMBL/GenBank/DDBJ databases">
        <title>Genomic Encyclopedia of Type Strains, Phase IV (KMG-IV): sequencing the most valuable type-strain genomes for metagenomic binning, comparative biology and taxonomic classification.</title>
        <authorList>
            <person name="Goeker M."/>
        </authorList>
    </citation>
    <scope>NUCLEOTIDE SEQUENCE [LARGE SCALE GENOMIC DNA]</scope>
    <source>
        <strain evidence="3 4">DSM 44496</strain>
    </source>
</reference>
<gene>
    <name evidence="3" type="ORF">DFR75_104126</name>
</gene>
<dbReference type="CDD" id="cd03450">
    <property type="entry name" value="NodN"/>
    <property type="match status" value="1"/>
</dbReference>
<dbReference type="RefSeq" id="WP_067488561.1">
    <property type="nucleotide sequence ID" value="NZ_SNXK01000004.1"/>
</dbReference>
<comment type="caution">
    <text evidence="3">The sequence shown here is derived from an EMBL/GenBank/DDBJ whole genome shotgun (WGS) entry which is preliminary data.</text>
</comment>
<dbReference type="InterPro" id="IPR002539">
    <property type="entry name" value="MaoC-like_dom"/>
</dbReference>
<evidence type="ECO:0000256" key="1">
    <source>
        <dbReference type="ARBA" id="ARBA00005254"/>
    </source>
</evidence>
<dbReference type="Gene3D" id="3.10.129.10">
    <property type="entry name" value="Hotdog Thioesterase"/>
    <property type="match status" value="1"/>
</dbReference>
<evidence type="ECO:0000313" key="4">
    <source>
        <dbReference type="Proteomes" id="UP000295087"/>
    </source>
</evidence>
<dbReference type="EMBL" id="SNXK01000004">
    <property type="protein sequence ID" value="TDP37776.1"/>
    <property type="molecule type" value="Genomic_DNA"/>
</dbReference>
<keyword evidence="4" id="KW-1185">Reference proteome</keyword>
<name>A0A4R6PJ60_NOCIG</name>
<proteinExistence type="inferred from homology"/>
<dbReference type="PANTHER" id="PTHR42993">
    <property type="entry name" value="MAOC-LIKE DEHYDRATASE DOMAIN-CONTAINING PROTEIN"/>
    <property type="match status" value="1"/>
</dbReference>
<evidence type="ECO:0000313" key="3">
    <source>
        <dbReference type="EMBL" id="TDP37776.1"/>
    </source>
</evidence>
<accession>A0A4R6PJ60</accession>
<dbReference type="InterPro" id="IPR029069">
    <property type="entry name" value="HotDog_dom_sf"/>
</dbReference>
<comment type="similarity">
    <text evidence="1">Belongs to the enoyl-CoA hydratase/isomerase family.</text>
</comment>
<dbReference type="Pfam" id="PF01575">
    <property type="entry name" value="MaoC_dehydratas"/>
    <property type="match status" value="1"/>
</dbReference>
<organism evidence="3 4">
    <name type="scientific">Nocardia ignorata</name>
    <dbReference type="NCBI Taxonomy" id="145285"/>
    <lineage>
        <taxon>Bacteria</taxon>
        <taxon>Bacillati</taxon>
        <taxon>Actinomycetota</taxon>
        <taxon>Actinomycetes</taxon>
        <taxon>Mycobacteriales</taxon>
        <taxon>Nocardiaceae</taxon>
        <taxon>Nocardia</taxon>
    </lineage>
</organism>
<sequence>MPRVFTTLDEVRAAVGEPIGPSEPYLVDQARISAFAEVTDDEQWIHVDPERAVAGPYGTTIAHGYLTLSLISHFRPELLDFRFGSARVNYGVNKVRFPEPLPAGSQLRATVTITEVAETGAGASVTAKYVLDGGAAKPACVAETVLLIVD</sequence>